<dbReference type="EMBL" id="VDEP01000035">
    <property type="protein sequence ID" value="KAA1136400.1"/>
    <property type="molecule type" value="Genomic_DNA"/>
</dbReference>
<evidence type="ECO:0000313" key="2">
    <source>
        <dbReference type="EMBL" id="KAA1136400.1"/>
    </source>
</evidence>
<gene>
    <name evidence="2" type="ORF">PGTUg99_030612</name>
</gene>
<accession>A0A5B0SF38</accession>
<name>A0A5B0SF38_PUCGR</name>
<evidence type="ECO:0000256" key="1">
    <source>
        <dbReference type="SAM" id="MobiDB-lite"/>
    </source>
</evidence>
<dbReference type="Proteomes" id="UP000325313">
    <property type="component" value="Unassembled WGS sequence"/>
</dbReference>
<protein>
    <submittedName>
        <fullName evidence="2">Uncharacterized protein</fullName>
    </submittedName>
</protein>
<comment type="caution">
    <text evidence="2">The sequence shown here is derived from an EMBL/GenBank/DDBJ whole genome shotgun (WGS) entry which is preliminary data.</text>
</comment>
<sequence>MGQIPGCRAGDPLLTLPKQPVRRVNPASTESLKGDSRPTLNGNPISPGNSKDGLMPKNQHQSEPPSDSPEELRCARRILK</sequence>
<evidence type="ECO:0000313" key="3">
    <source>
        <dbReference type="Proteomes" id="UP000325313"/>
    </source>
</evidence>
<organism evidence="2 3">
    <name type="scientific">Puccinia graminis f. sp. tritici</name>
    <dbReference type="NCBI Taxonomy" id="56615"/>
    <lineage>
        <taxon>Eukaryota</taxon>
        <taxon>Fungi</taxon>
        <taxon>Dikarya</taxon>
        <taxon>Basidiomycota</taxon>
        <taxon>Pucciniomycotina</taxon>
        <taxon>Pucciniomycetes</taxon>
        <taxon>Pucciniales</taxon>
        <taxon>Pucciniaceae</taxon>
        <taxon>Puccinia</taxon>
    </lineage>
</organism>
<feature type="region of interest" description="Disordered" evidence="1">
    <location>
        <begin position="1"/>
        <end position="80"/>
    </location>
</feature>
<dbReference type="AlphaFoldDB" id="A0A5B0SF38"/>
<reference evidence="2 3" key="1">
    <citation type="submission" date="2019-05" db="EMBL/GenBank/DDBJ databases">
        <title>Emergence of the Ug99 lineage of the wheat stem rust pathogen through somatic hybridization.</title>
        <authorList>
            <person name="Li F."/>
            <person name="Upadhyaya N.M."/>
            <person name="Sperschneider J."/>
            <person name="Matny O."/>
            <person name="Nguyen-Phuc H."/>
            <person name="Mago R."/>
            <person name="Raley C."/>
            <person name="Miller M.E."/>
            <person name="Silverstein K.A.T."/>
            <person name="Henningsen E."/>
            <person name="Hirsch C.D."/>
            <person name="Visser B."/>
            <person name="Pretorius Z.A."/>
            <person name="Steffenson B.J."/>
            <person name="Schwessinger B."/>
            <person name="Dodds P.N."/>
            <person name="Figueroa M."/>
        </authorList>
    </citation>
    <scope>NUCLEOTIDE SEQUENCE [LARGE SCALE GENOMIC DNA]</scope>
    <source>
        <strain evidence="2 3">Ug99</strain>
    </source>
</reference>
<proteinExistence type="predicted"/>
<feature type="compositionally biased region" description="Polar residues" evidence="1">
    <location>
        <begin position="38"/>
        <end position="49"/>
    </location>
</feature>